<reference evidence="2 4" key="1">
    <citation type="submission" date="2018-08" db="EMBL/GenBank/DDBJ databases">
        <title>Genomic investigation of the strawberry pathogen Phytophthora fragariae indicates pathogenicity is determined by transcriptional variation in three key races.</title>
        <authorList>
            <person name="Adams T.M."/>
            <person name="Armitage A.D."/>
            <person name="Sobczyk M.K."/>
            <person name="Bates H.J."/>
            <person name="Dunwell J.M."/>
            <person name="Nellist C.F."/>
            <person name="Harrison R.J."/>
        </authorList>
    </citation>
    <scope>NUCLEOTIDE SEQUENCE [LARGE SCALE GENOMIC DNA]</scope>
    <source>
        <strain evidence="2 4">NOV-9</strain>
        <strain evidence="3 5">ONT-3</strain>
    </source>
</reference>
<evidence type="ECO:0000256" key="1">
    <source>
        <dbReference type="SAM" id="MobiDB-lite"/>
    </source>
</evidence>
<comment type="caution">
    <text evidence="2">The sequence shown here is derived from an EMBL/GenBank/DDBJ whole genome shotgun (WGS) entry which is preliminary data.</text>
</comment>
<dbReference type="EMBL" id="QXGF01000015">
    <property type="protein sequence ID" value="KAE8949750.1"/>
    <property type="molecule type" value="Genomic_DNA"/>
</dbReference>
<organism evidence="2 4">
    <name type="scientific">Phytophthora fragariae</name>
    <dbReference type="NCBI Taxonomy" id="53985"/>
    <lineage>
        <taxon>Eukaryota</taxon>
        <taxon>Sar</taxon>
        <taxon>Stramenopiles</taxon>
        <taxon>Oomycota</taxon>
        <taxon>Peronosporomycetes</taxon>
        <taxon>Peronosporales</taxon>
        <taxon>Peronosporaceae</taxon>
        <taxon>Phytophthora</taxon>
    </lineage>
</organism>
<evidence type="ECO:0000313" key="2">
    <source>
        <dbReference type="EMBL" id="KAE8949750.1"/>
    </source>
</evidence>
<dbReference type="AlphaFoldDB" id="A0A6A3FZP0"/>
<gene>
    <name evidence="2" type="ORF">PF009_g723</name>
    <name evidence="3" type="ORF">PF010_g5710</name>
</gene>
<evidence type="ECO:0000313" key="5">
    <source>
        <dbReference type="Proteomes" id="UP000488956"/>
    </source>
</evidence>
<dbReference type="Proteomes" id="UP000488956">
    <property type="component" value="Unassembled WGS sequence"/>
</dbReference>
<dbReference type="EMBL" id="QXFX01000217">
    <property type="protein sequence ID" value="KAE9125199.1"/>
    <property type="molecule type" value="Genomic_DNA"/>
</dbReference>
<evidence type="ECO:0000313" key="3">
    <source>
        <dbReference type="EMBL" id="KAE9125199.1"/>
    </source>
</evidence>
<accession>A0A6A3FZP0</accession>
<name>A0A6A3FZP0_9STRA</name>
<feature type="compositionally biased region" description="Low complexity" evidence="1">
    <location>
        <begin position="101"/>
        <end position="112"/>
    </location>
</feature>
<proteinExistence type="predicted"/>
<dbReference type="Proteomes" id="UP000429523">
    <property type="component" value="Unassembled WGS sequence"/>
</dbReference>
<sequence>MSIVMQPHMLSVMPAPKTMPTVMPAPTTMSAMATTTMCIPVLIDKITEPYRSAMKARFTDEELEEALQSSRKTADATSNILRKSDVLVTPPLKKAGYQHPGASSGASYGDSA</sequence>
<evidence type="ECO:0000313" key="4">
    <source>
        <dbReference type="Proteomes" id="UP000429523"/>
    </source>
</evidence>
<protein>
    <submittedName>
        <fullName evidence="2">Uncharacterized protein</fullName>
    </submittedName>
</protein>
<feature type="region of interest" description="Disordered" evidence="1">
    <location>
        <begin position="91"/>
        <end position="112"/>
    </location>
</feature>